<feature type="domain" description="Dynamin N-terminal" evidence="3">
    <location>
        <begin position="210"/>
        <end position="462"/>
    </location>
</feature>
<evidence type="ECO:0000313" key="6">
    <source>
        <dbReference type="Proteomes" id="UP000248961"/>
    </source>
</evidence>
<reference evidence="5 6" key="1">
    <citation type="submission" date="2018-02" db="EMBL/GenBank/DDBJ databases">
        <title>The genomes of Aspergillus section Nigri reveals drivers in fungal speciation.</title>
        <authorList>
            <consortium name="DOE Joint Genome Institute"/>
            <person name="Vesth T.C."/>
            <person name="Nybo J."/>
            <person name="Theobald S."/>
            <person name="Brandl J."/>
            <person name="Frisvad J.C."/>
            <person name="Nielsen K.F."/>
            <person name="Lyhne E.K."/>
            <person name="Kogle M.E."/>
            <person name="Kuo A."/>
            <person name="Riley R."/>
            <person name="Clum A."/>
            <person name="Nolan M."/>
            <person name="Lipzen A."/>
            <person name="Salamov A."/>
            <person name="Henrissat B."/>
            <person name="Wiebenga A."/>
            <person name="De vries R.P."/>
            <person name="Grigoriev I.V."/>
            <person name="Mortensen U.H."/>
            <person name="Andersen M.R."/>
            <person name="Baker S.E."/>
        </authorList>
    </citation>
    <scope>NUCLEOTIDE SEQUENCE [LARGE SCALE GENOMIC DNA]</scope>
    <source>
        <strain evidence="5 6">CBS 101889</strain>
    </source>
</reference>
<organism evidence="5 6">
    <name type="scientific">Aspergillus homomorphus (strain CBS 101889)</name>
    <dbReference type="NCBI Taxonomy" id="1450537"/>
    <lineage>
        <taxon>Eukaryota</taxon>
        <taxon>Fungi</taxon>
        <taxon>Dikarya</taxon>
        <taxon>Ascomycota</taxon>
        <taxon>Pezizomycotina</taxon>
        <taxon>Eurotiomycetes</taxon>
        <taxon>Eurotiomycetidae</taxon>
        <taxon>Eurotiales</taxon>
        <taxon>Aspergillaceae</taxon>
        <taxon>Aspergillus</taxon>
        <taxon>Aspergillus subgen. Circumdati</taxon>
    </lineage>
</organism>
<feature type="region of interest" description="Disordered" evidence="2">
    <location>
        <begin position="360"/>
        <end position="379"/>
    </location>
</feature>
<evidence type="ECO:0000259" key="3">
    <source>
        <dbReference type="Pfam" id="PF00350"/>
    </source>
</evidence>
<dbReference type="SUPFAM" id="SSF52540">
    <property type="entry name" value="P-loop containing nucleoside triphosphate hydrolases"/>
    <property type="match status" value="1"/>
</dbReference>
<dbReference type="STRING" id="1450537.A0A395HUR0"/>
<proteinExistence type="predicted"/>
<feature type="coiled-coil region" evidence="1">
    <location>
        <begin position="531"/>
        <end position="558"/>
    </location>
</feature>
<keyword evidence="1" id="KW-0175">Coiled coil</keyword>
<dbReference type="Pfam" id="PF00350">
    <property type="entry name" value="Dynamin_N"/>
    <property type="match status" value="1"/>
</dbReference>
<dbReference type="GeneID" id="37202799"/>
<dbReference type="AlphaFoldDB" id="A0A395HUR0"/>
<dbReference type="InterPro" id="IPR056024">
    <property type="entry name" value="DUF7605"/>
</dbReference>
<dbReference type="InterPro" id="IPR045063">
    <property type="entry name" value="Dynamin_N"/>
</dbReference>
<feature type="region of interest" description="Disordered" evidence="2">
    <location>
        <begin position="567"/>
        <end position="600"/>
    </location>
</feature>
<dbReference type="Gene3D" id="3.40.50.300">
    <property type="entry name" value="P-loop containing nucleotide triphosphate hydrolases"/>
    <property type="match status" value="1"/>
</dbReference>
<name>A0A395HUR0_ASPHC</name>
<dbReference type="Pfam" id="PF24564">
    <property type="entry name" value="DUF7605"/>
    <property type="match status" value="1"/>
</dbReference>
<evidence type="ECO:0008006" key="7">
    <source>
        <dbReference type="Google" id="ProtNLM"/>
    </source>
</evidence>
<dbReference type="OrthoDB" id="3598281at2759"/>
<dbReference type="PANTHER" id="PTHR36681:SF3">
    <property type="entry name" value="NUCLEAR GTPASE, GERMINAL CENTER-ASSOCIATED, TANDEM DUPLICATE 3"/>
    <property type="match status" value="1"/>
</dbReference>
<evidence type="ECO:0000259" key="4">
    <source>
        <dbReference type="Pfam" id="PF24564"/>
    </source>
</evidence>
<feature type="coiled-coil region" evidence="1">
    <location>
        <begin position="602"/>
        <end position="636"/>
    </location>
</feature>
<dbReference type="EMBL" id="KZ824299">
    <property type="protein sequence ID" value="RAL09954.1"/>
    <property type="molecule type" value="Genomic_DNA"/>
</dbReference>
<feature type="region of interest" description="Disordered" evidence="2">
    <location>
        <begin position="1083"/>
        <end position="1103"/>
    </location>
</feature>
<evidence type="ECO:0000256" key="2">
    <source>
        <dbReference type="SAM" id="MobiDB-lite"/>
    </source>
</evidence>
<gene>
    <name evidence="5" type="ORF">BO97DRAFT_445045</name>
</gene>
<dbReference type="VEuPathDB" id="FungiDB:BO97DRAFT_445045"/>
<protein>
    <recommendedName>
        <fullName evidence="7">Tat pathway signal sequence</fullName>
    </recommendedName>
</protein>
<feature type="domain" description="DUF7605" evidence="4">
    <location>
        <begin position="835"/>
        <end position="991"/>
    </location>
</feature>
<dbReference type="RefSeq" id="XP_025549108.1">
    <property type="nucleotide sequence ID" value="XM_025698510.1"/>
</dbReference>
<dbReference type="InterPro" id="IPR027417">
    <property type="entry name" value="P-loop_NTPase"/>
</dbReference>
<sequence>MDQATTSSQLGDVTLTNDLAKIHYIAEQSIRNAHSRAEHKTAPPCPDFATKWKVEKAQVRALYTERASDLASSDQYKGAQVDDTEFAKALYAKHYAELDTKRVPSIFALQLIAFRAAVQMLLSSGKMSGSQSAQVKNEGTAELSEKKKCNVDNVTDQDVQTLEAAVGKGVKALENINKLFGEFDDWNDELEWLTRVSETQMKARKEKVIIGVVGGTGAGKSSLINALIDEKDILTTDCMRASTAVPVEVSYNSGSPQYRAEVQFIEQKDWIRELEILFAELRDHSEELARGEVLKDAEAAVALDKIMAVYPAFERQKLSESTPTELLEDTRITKMLGQTIDIEENNSKKFAQSLKSYIDSKGKKRERPKSTTMKTASGLHPDSVEDMELADRGIGLWPLVRVVRVFVPAKALSTGAVLVDLPGIYDSNAARVAVANDYMKCCSAHWIVAPINRAVNDKVARDLLGKNFRAQMHMDNAFSDITFVCSKTDDIAPTEVAQSLGLELPDIDGVGAFPERLETLKIQLQAHKDCLSQIADKIDATEEEIEELEERLAEDFDLDAASLLSPQKRKRASTAGDSREELLASTAVSENIGDEDEDKDEASELVRQLHELGARRKALNKQRRKIQRELEVCQRTEFDDLRSCIMARNDFSKHEIRHDFARTVAGLDLEDEQLDGNPSQAPLRDYGELERDLSVFCVSTKAYQGLRSNSARNCRVLGFSQLEQTEIPALQQYCIALTRKSREKTARRFLVALNVLLQSMSLWSSPATETSAKRRGEIEAGFRGALHDLTEALEKSRDACISASRSIIQQQITGHLDRAWRHGHKEYSSTVAGWNASSREGGFHWVTYHALCRRQGVHKTFNLNDQIAYPMISRTKPGWRKAFEGLLPDAYQQLGEDLKLAFSRFHSEALRWAQWELSRATSERLQRRLVALHESINQEVETLEDWTDQEKRKAKSRFSDNVTTGFQETYEAGGQHKGTGTLRAIRRTMSQPAGEKGIPVFRDVTDKVGQAFEEWLRELDKKLERLVEGRLQEATQDYHCALLAPHLRSCSEEEMRLKARTYDLIRGVEVELQLGRLLELDHPSELETAPQMDQPGAAATEDY</sequence>
<evidence type="ECO:0000313" key="5">
    <source>
        <dbReference type="EMBL" id="RAL09954.1"/>
    </source>
</evidence>
<dbReference type="PANTHER" id="PTHR36681">
    <property type="entry name" value="NUCLEAR GTPASE, GERMINAL CENTER-ASSOCIATED, TANDEM DUPLICATE 3"/>
    <property type="match status" value="1"/>
</dbReference>
<accession>A0A395HUR0</accession>
<keyword evidence="6" id="KW-1185">Reference proteome</keyword>
<evidence type="ECO:0000256" key="1">
    <source>
        <dbReference type="SAM" id="Coils"/>
    </source>
</evidence>
<dbReference type="Proteomes" id="UP000248961">
    <property type="component" value="Unassembled WGS sequence"/>
</dbReference>